<dbReference type="AlphaFoldDB" id="A0A5J4S7Y5"/>
<reference evidence="1" key="1">
    <citation type="submission" date="2019-03" db="EMBL/GenBank/DDBJ databases">
        <title>Single cell metagenomics reveals metabolic interactions within the superorganism composed of flagellate Streblomastix strix and complex community of Bacteroidetes bacteria on its surface.</title>
        <authorList>
            <person name="Treitli S.C."/>
            <person name="Kolisko M."/>
            <person name="Husnik F."/>
            <person name="Keeling P."/>
            <person name="Hampl V."/>
        </authorList>
    </citation>
    <scope>NUCLEOTIDE SEQUENCE</scope>
    <source>
        <strain evidence="1">STM</strain>
    </source>
</reference>
<protein>
    <recommendedName>
        <fullName evidence="2">DOD-type homing endonuclease domain-containing protein</fullName>
    </recommendedName>
</protein>
<dbReference type="InterPro" id="IPR027434">
    <property type="entry name" value="Homing_endonucl"/>
</dbReference>
<gene>
    <name evidence="1" type="ORF">EZS27_010022</name>
</gene>
<name>A0A5J4S7Y5_9ZZZZ</name>
<dbReference type="Gene3D" id="3.10.28.10">
    <property type="entry name" value="Homing endonucleases"/>
    <property type="match status" value="1"/>
</dbReference>
<comment type="caution">
    <text evidence="1">The sequence shown here is derived from an EMBL/GenBank/DDBJ whole genome shotgun (WGS) entry which is preliminary data.</text>
</comment>
<dbReference type="EMBL" id="SNRY01000339">
    <property type="protein sequence ID" value="KAA6342224.1"/>
    <property type="molecule type" value="Genomic_DNA"/>
</dbReference>
<evidence type="ECO:0000313" key="1">
    <source>
        <dbReference type="EMBL" id="KAA6342224.1"/>
    </source>
</evidence>
<proteinExistence type="predicted"/>
<accession>A0A5J4S7Y5</accession>
<evidence type="ECO:0008006" key="2">
    <source>
        <dbReference type="Google" id="ProtNLM"/>
    </source>
</evidence>
<organism evidence="1">
    <name type="scientific">termite gut metagenome</name>
    <dbReference type="NCBI Taxonomy" id="433724"/>
    <lineage>
        <taxon>unclassified sequences</taxon>
        <taxon>metagenomes</taxon>
        <taxon>organismal metagenomes</taxon>
    </lineage>
</organism>
<sequence>MNIEMAYLLGIICGNGEIKRGQSETNVSIEIPHKKLATEQNSDVRIYVKASIADIRTILEPLIGTGINFTQQDNRSILSFTKANTDYLIREILRFVGNASSHENIRVSQEVFGFTRDQKIYFLKGFADVTGYIRRSNYFFEKHLHRVYLEVPHNWELVVDICNVLKDIDIPVQSIDWAHPNMRDGNLRKYNQRFPDFWKKEHQIKIWANEFEPIGFAVLHKKEALDLFVQELIEGIKGNGKDVLSFTHKYYWDNQNVKKTKPIHPQENDPFIPIAIREKHYDSWKEIAEDLGYKK</sequence>